<protein>
    <recommendedName>
        <fullName evidence="1">E3 ubiquitin-protein ligase RNF216 UBA domain-containing protein</fullName>
    </recommendedName>
</protein>
<accession>A0AAN7ZTW1</accession>
<reference evidence="2" key="1">
    <citation type="submission" date="2023-08" db="EMBL/GenBank/DDBJ databases">
        <title>Black Yeasts Isolated from many extreme environments.</title>
        <authorList>
            <person name="Coleine C."/>
            <person name="Stajich J.E."/>
            <person name="Selbmann L."/>
        </authorList>
    </citation>
    <scope>NUCLEOTIDE SEQUENCE</scope>
    <source>
        <strain evidence="2">CCFEE 5810</strain>
    </source>
</reference>
<dbReference type="EMBL" id="JAVRQU010000008">
    <property type="protein sequence ID" value="KAK5699487.1"/>
    <property type="molecule type" value="Genomic_DNA"/>
</dbReference>
<evidence type="ECO:0000313" key="2">
    <source>
        <dbReference type="EMBL" id="KAK5699487.1"/>
    </source>
</evidence>
<feature type="domain" description="E3 ubiquitin-protein ligase RNF216 UBA" evidence="1">
    <location>
        <begin position="128"/>
        <end position="257"/>
    </location>
</feature>
<evidence type="ECO:0000313" key="3">
    <source>
        <dbReference type="Proteomes" id="UP001310594"/>
    </source>
</evidence>
<dbReference type="Pfam" id="PF26112">
    <property type="entry name" value="UBA_RNF216"/>
    <property type="match status" value="1"/>
</dbReference>
<dbReference type="Proteomes" id="UP001310594">
    <property type="component" value="Unassembled WGS sequence"/>
</dbReference>
<proteinExistence type="predicted"/>
<dbReference type="AlphaFoldDB" id="A0AAN7ZTW1"/>
<dbReference type="InterPro" id="IPR058758">
    <property type="entry name" value="UBA_RNF216"/>
</dbReference>
<gene>
    <name evidence="2" type="ORF">LTR97_005615</name>
</gene>
<organism evidence="2 3">
    <name type="scientific">Elasticomyces elasticus</name>
    <dbReference type="NCBI Taxonomy" id="574655"/>
    <lineage>
        <taxon>Eukaryota</taxon>
        <taxon>Fungi</taxon>
        <taxon>Dikarya</taxon>
        <taxon>Ascomycota</taxon>
        <taxon>Pezizomycotina</taxon>
        <taxon>Dothideomycetes</taxon>
        <taxon>Dothideomycetidae</taxon>
        <taxon>Mycosphaerellales</taxon>
        <taxon>Teratosphaeriaceae</taxon>
        <taxon>Elasticomyces</taxon>
    </lineage>
</organism>
<sequence length="341" mass="38243">MDYVPVSKSGRLWDGKMDIFKAFRKASAAGAGESITALYDPTLHRDIPGEPDLRDLNVALAILVDIFPDAEPEALRAMLSSVSKSSRVEIVTEQMLKNDAKKMRGSKVLQKLRPAEKSVKRSKIALATEETFRSDVYKKAVKQVLYQEFRSLSHSSIKAVLAEQNYSYRGSRPVLQQLVAKTWRFSLSNIWSRQSPSNIEQDHPSITRLSNTIGVKRTGSSELDQELHELLVVPILQQRRHDQLTADHQLASQLNEADPSSDWQYAMMAATHCALTVYDARRMKHSTVKDGLKQSICRSLHYVASLQHPSFATVHSLTPRFVVLCPNPVAKKTCGTNCKRG</sequence>
<evidence type="ECO:0000259" key="1">
    <source>
        <dbReference type="Pfam" id="PF26112"/>
    </source>
</evidence>
<name>A0AAN7ZTW1_9PEZI</name>
<comment type="caution">
    <text evidence="2">The sequence shown here is derived from an EMBL/GenBank/DDBJ whole genome shotgun (WGS) entry which is preliminary data.</text>
</comment>